<dbReference type="InterPro" id="IPR001650">
    <property type="entry name" value="Helicase_C-like"/>
</dbReference>
<keyword evidence="11" id="KW-0051">Antiviral defense</keyword>
<dbReference type="AlphaFoldDB" id="A0A9Q1GEV4"/>
<evidence type="ECO:0000256" key="7">
    <source>
        <dbReference type="ARBA" id="ARBA00022806"/>
    </source>
</evidence>
<dbReference type="Proteomes" id="UP001152622">
    <property type="component" value="Chromosome 1"/>
</dbReference>
<name>A0A9Q1GEV4_SYNKA</name>
<dbReference type="GO" id="GO:0008270">
    <property type="term" value="F:zinc ion binding"/>
    <property type="evidence" value="ECO:0007669"/>
    <property type="project" value="TreeGrafter"/>
</dbReference>
<evidence type="ECO:0000259" key="13">
    <source>
        <dbReference type="PROSITE" id="PS51789"/>
    </source>
</evidence>
<dbReference type="InterPro" id="IPR027417">
    <property type="entry name" value="P-loop_NTPase"/>
</dbReference>
<dbReference type="GO" id="GO:0003727">
    <property type="term" value="F:single-stranded RNA binding"/>
    <property type="evidence" value="ECO:0007669"/>
    <property type="project" value="TreeGrafter"/>
</dbReference>
<keyword evidence="8" id="KW-0862">Zinc</keyword>
<evidence type="ECO:0000256" key="10">
    <source>
        <dbReference type="ARBA" id="ARBA00022884"/>
    </source>
</evidence>
<dbReference type="InterPro" id="IPR038557">
    <property type="entry name" value="RLR_C_sf"/>
</dbReference>
<keyword evidence="4" id="KW-0479">Metal-binding</keyword>
<dbReference type="GO" id="GO:0005737">
    <property type="term" value="C:cytoplasm"/>
    <property type="evidence" value="ECO:0007669"/>
    <property type="project" value="UniProtKB-SubCell"/>
</dbReference>
<keyword evidence="7" id="KW-0347">Helicase</keyword>
<proteinExistence type="predicted"/>
<dbReference type="Pfam" id="PF11648">
    <property type="entry name" value="RIG-I_C-RD"/>
    <property type="match status" value="1"/>
</dbReference>
<dbReference type="InterPro" id="IPR041204">
    <property type="entry name" value="RIG-I-like_C"/>
</dbReference>
<keyword evidence="15" id="KW-1185">Reference proteome</keyword>
<evidence type="ECO:0000256" key="9">
    <source>
        <dbReference type="ARBA" id="ARBA00022840"/>
    </source>
</evidence>
<keyword evidence="3" id="KW-0963">Cytoplasm</keyword>
<dbReference type="InterPro" id="IPR051363">
    <property type="entry name" value="RLR_Helicase"/>
</dbReference>
<evidence type="ECO:0000256" key="1">
    <source>
        <dbReference type="ARBA" id="ARBA00004496"/>
    </source>
</evidence>
<dbReference type="GO" id="GO:0005524">
    <property type="term" value="F:ATP binding"/>
    <property type="evidence" value="ECO:0007669"/>
    <property type="project" value="UniProtKB-KW"/>
</dbReference>
<dbReference type="PANTHER" id="PTHR14074:SF16">
    <property type="entry name" value="ANTIVIRAL INNATE IMMUNE RESPONSE RECEPTOR RIG-I"/>
    <property type="match status" value="1"/>
</dbReference>
<dbReference type="Gene3D" id="3.40.50.300">
    <property type="entry name" value="P-loop containing nucleotide triphosphate hydrolases"/>
    <property type="match status" value="2"/>
</dbReference>
<dbReference type="PANTHER" id="PTHR14074">
    <property type="entry name" value="HELICASE WITH DEATH DOMAIN-RELATED"/>
    <property type="match status" value="1"/>
</dbReference>
<dbReference type="PROSITE" id="PS51194">
    <property type="entry name" value="HELICASE_CTER"/>
    <property type="match status" value="1"/>
</dbReference>
<comment type="caution">
    <text evidence="14">The sequence shown here is derived from an EMBL/GenBank/DDBJ whole genome shotgun (WGS) entry which is preliminary data.</text>
</comment>
<dbReference type="SMART" id="SM00490">
    <property type="entry name" value="HELICc"/>
    <property type="match status" value="1"/>
</dbReference>
<dbReference type="GO" id="GO:0140374">
    <property type="term" value="P:antiviral innate immune response"/>
    <property type="evidence" value="ECO:0007669"/>
    <property type="project" value="TreeGrafter"/>
</dbReference>
<dbReference type="GO" id="GO:0002753">
    <property type="term" value="P:cytoplasmic pattern recognition receptor signaling pathway"/>
    <property type="evidence" value="ECO:0007669"/>
    <property type="project" value="TreeGrafter"/>
</dbReference>
<comment type="subcellular location">
    <subcellularLocation>
        <location evidence="1">Cytoplasm</location>
    </subcellularLocation>
</comment>
<evidence type="ECO:0000256" key="5">
    <source>
        <dbReference type="ARBA" id="ARBA00022741"/>
    </source>
</evidence>
<sequence length="451" mass="52584">MSFVHMPEKDFFEVEKRSGDPFIAIIHNLMSRIEHLAKAEYDIESLSNIVNRDYGTQKYEQALFNYTEHLRKYNDALIINEDARTKDALDYLKAFFDQVRQAGFDETEQKLTACFDAEHHHLDQLSQHGQHNPKLEQLKYILDEEYRNNEETRTIMFVRTRALADALKNWIEETDTLKFLKPGVLIGRARKSNQTGSGMTLTSKKGVLESFKTSDQSKILIATSVADEGIDIPRCNLVLMYEYVGNVVKMVQVRGRGRAEGSMCFLISDRKERIEKERLNMLREKIVERAIANLQLSNKSMQAKIDTFQREDKRVRDHVNAIPERPRTDGNFELLCAKCKTSACFSNDLTVAMVSQHIVLDRTIFNRSIQRPHKDPRRIGPFEKKMKLYCKKCDIDWGIVSTYMNTVDLPVIKIERFVVQNCKTMKQTYFRKWKDVTFAMREFDVADLQSF</sequence>
<keyword evidence="6" id="KW-0378">Hydrolase</keyword>
<dbReference type="FunFam" id="3.40.50.300:FF:001233">
    <property type="entry name" value="Probable ATP-dependent RNA helicase DDX58"/>
    <property type="match status" value="1"/>
</dbReference>
<dbReference type="EC" id="3.6.4.13" evidence="2"/>
<feature type="domain" description="RLR CTR" evidence="13">
    <location>
        <begin position="322"/>
        <end position="450"/>
    </location>
</feature>
<dbReference type="Gene3D" id="1.20.1320.30">
    <property type="match status" value="1"/>
</dbReference>
<evidence type="ECO:0000256" key="11">
    <source>
        <dbReference type="ARBA" id="ARBA00023118"/>
    </source>
</evidence>
<dbReference type="GO" id="GO:0016787">
    <property type="term" value="F:hydrolase activity"/>
    <property type="evidence" value="ECO:0007669"/>
    <property type="project" value="UniProtKB-KW"/>
</dbReference>
<evidence type="ECO:0000259" key="12">
    <source>
        <dbReference type="PROSITE" id="PS51194"/>
    </source>
</evidence>
<dbReference type="SUPFAM" id="SSF52540">
    <property type="entry name" value="P-loop containing nucleoside triphosphate hydrolases"/>
    <property type="match status" value="1"/>
</dbReference>
<dbReference type="Pfam" id="PF00271">
    <property type="entry name" value="Helicase_C"/>
    <property type="match status" value="1"/>
</dbReference>
<keyword evidence="10" id="KW-0694">RNA-binding</keyword>
<dbReference type="Pfam" id="PF18119">
    <property type="entry name" value="RIG-I_C"/>
    <property type="match status" value="1"/>
</dbReference>
<keyword evidence="9" id="KW-0067">ATP-binding</keyword>
<dbReference type="GO" id="GO:0003724">
    <property type="term" value="F:RNA helicase activity"/>
    <property type="evidence" value="ECO:0007669"/>
    <property type="project" value="UniProtKB-EC"/>
</dbReference>
<evidence type="ECO:0000313" key="15">
    <source>
        <dbReference type="Proteomes" id="UP001152622"/>
    </source>
</evidence>
<dbReference type="GO" id="GO:0003725">
    <property type="term" value="F:double-stranded RNA binding"/>
    <property type="evidence" value="ECO:0007669"/>
    <property type="project" value="TreeGrafter"/>
</dbReference>
<evidence type="ECO:0000256" key="6">
    <source>
        <dbReference type="ARBA" id="ARBA00022801"/>
    </source>
</evidence>
<dbReference type="InterPro" id="IPR021673">
    <property type="entry name" value="RLR_CTR"/>
</dbReference>
<organism evidence="14 15">
    <name type="scientific">Synaphobranchus kaupii</name>
    <name type="common">Kaup's arrowtooth eel</name>
    <dbReference type="NCBI Taxonomy" id="118154"/>
    <lineage>
        <taxon>Eukaryota</taxon>
        <taxon>Metazoa</taxon>
        <taxon>Chordata</taxon>
        <taxon>Craniata</taxon>
        <taxon>Vertebrata</taxon>
        <taxon>Euteleostomi</taxon>
        <taxon>Actinopterygii</taxon>
        <taxon>Neopterygii</taxon>
        <taxon>Teleostei</taxon>
        <taxon>Anguilliformes</taxon>
        <taxon>Synaphobranchidae</taxon>
        <taxon>Synaphobranchus</taxon>
    </lineage>
</organism>
<evidence type="ECO:0000256" key="3">
    <source>
        <dbReference type="ARBA" id="ARBA00022490"/>
    </source>
</evidence>
<dbReference type="EMBL" id="JAINUF010000001">
    <property type="protein sequence ID" value="KAJ8382996.1"/>
    <property type="molecule type" value="Genomic_DNA"/>
</dbReference>
<evidence type="ECO:0000313" key="14">
    <source>
        <dbReference type="EMBL" id="KAJ8382996.1"/>
    </source>
</evidence>
<protein>
    <recommendedName>
        <fullName evidence="2">RNA helicase</fullName>
        <ecNumber evidence="2">3.6.4.13</ecNumber>
    </recommendedName>
</protein>
<reference evidence="14" key="1">
    <citation type="journal article" date="2023" name="Science">
        <title>Genome structures resolve the early diversification of teleost fishes.</title>
        <authorList>
            <person name="Parey E."/>
            <person name="Louis A."/>
            <person name="Montfort J."/>
            <person name="Bouchez O."/>
            <person name="Roques C."/>
            <person name="Iampietro C."/>
            <person name="Lluch J."/>
            <person name="Castinel A."/>
            <person name="Donnadieu C."/>
            <person name="Desvignes T."/>
            <person name="Floi Bucao C."/>
            <person name="Jouanno E."/>
            <person name="Wen M."/>
            <person name="Mejri S."/>
            <person name="Dirks R."/>
            <person name="Jansen H."/>
            <person name="Henkel C."/>
            <person name="Chen W.J."/>
            <person name="Zahm M."/>
            <person name="Cabau C."/>
            <person name="Klopp C."/>
            <person name="Thompson A.W."/>
            <person name="Robinson-Rechavi M."/>
            <person name="Braasch I."/>
            <person name="Lecointre G."/>
            <person name="Bobe J."/>
            <person name="Postlethwait J.H."/>
            <person name="Berthelot C."/>
            <person name="Roest Crollius H."/>
            <person name="Guiguen Y."/>
        </authorList>
    </citation>
    <scope>NUCLEOTIDE SEQUENCE</scope>
    <source>
        <strain evidence="14">WJC10195</strain>
    </source>
</reference>
<evidence type="ECO:0000256" key="2">
    <source>
        <dbReference type="ARBA" id="ARBA00012552"/>
    </source>
</evidence>
<gene>
    <name evidence="14" type="ORF">SKAU_G00037740</name>
</gene>
<dbReference type="Gene3D" id="2.170.150.30">
    <property type="entry name" value="RIG-I-like receptor, C-terminal regulatory domain"/>
    <property type="match status" value="1"/>
</dbReference>
<feature type="domain" description="Helicase C-terminal" evidence="12">
    <location>
        <begin position="134"/>
        <end position="302"/>
    </location>
</feature>
<dbReference type="PROSITE" id="PS51789">
    <property type="entry name" value="RLR_CTR"/>
    <property type="match status" value="1"/>
</dbReference>
<evidence type="ECO:0000256" key="8">
    <source>
        <dbReference type="ARBA" id="ARBA00022833"/>
    </source>
</evidence>
<accession>A0A9Q1GEV4</accession>
<keyword evidence="5" id="KW-0547">Nucleotide-binding</keyword>
<dbReference type="OrthoDB" id="416741at2759"/>
<evidence type="ECO:0000256" key="4">
    <source>
        <dbReference type="ARBA" id="ARBA00022723"/>
    </source>
</evidence>